<dbReference type="GO" id="GO:0009396">
    <property type="term" value="P:folic acid-containing compound biosynthetic process"/>
    <property type="evidence" value="ECO:0007669"/>
    <property type="project" value="TreeGrafter"/>
</dbReference>
<dbReference type="Gene3D" id="3.40.50.10420">
    <property type="entry name" value="NagB/RpiA/CoA transferase-like"/>
    <property type="match status" value="1"/>
</dbReference>
<reference evidence="6 7" key="1">
    <citation type="submission" date="2018-03" db="EMBL/GenBank/DDBJ databases">
        <title>Genomic Encyclopedia of Type Strains, Phase III (KMG-III): the genomes of soil and plant-associated and newly described type strains.</title>
        <authorList>
            <person name="Whitman W."/>
        </authorList>
    </citation>
    <scope>NUCLEOTIDE SEQUENCE [LARGE SCALE GENOMIC DNA]</scope>
    <source>
        <strain evidence="6 7">CGMCC 1.07653</strain>
    </source>
</reference>
<keyword evidence="3 4" id="KW-0067">ATP-binding</keyword>
<keyword evidence="6" id="KW-0436">Ligase</keyword>
<evidence type="ECO:0000313" key="7">
    <source>
        <dbReference type="Proteomes" id="UP000242310"/>
    </source>
</evidence>
<dbReference type="PIRSF" id="PIRSF006806">
    <property type="entry name" value="FTHF_cligase"/>
    <property type="match status" value="1"/>
</dbReference>
<comment type="catalytic activity">
    <reaction evidence="5">
        <text>(6S)-5-formyl-5,6,7,8-tetrahydrofolate + ATP = (6R)-5,10-methenyltetrahydrofolate + ADP + phosphate</text>
        <dbReference type="Rhea" id="RHEA:10488"/>
        <dbReference type="ChEBI" id="CHEBI:30616"/>
        <dbReference type="ChEBI" id="CHEBI:43474"/>
        <dbReference type="ChEBI" id="CHEBI:57455"/>
        <dbReference type="ChEBI" id="CHEBI:57457"/>
        <dbReference type="ChEBI" id="CHEBI:456216"/>
        <dbReference type="EC" id="6.3.3.2"/>
    </reaction>
</comment>
<dbReference type="PANTHER" id="PTHR23407">
    <property type="entry name" value="ATPASE INHIBITOR/5-FORMYLTETRAHYDROFOLATE CYCLO-LIGASE"/>
    <property type="match status" value="1"/>
</dbReference>
<dbReference type="NCBIfam" id="TIGR02727">
    <property type="entry name" value="MTHFS_bact"/>
    <property type="match status" value="1"/>
</dbReference>
<evidence type="ECO:0000256" key="3">
    <source>
        <dbReference type="ARBA" id="ARBA00022840"/>
    </source>
</evidence>
<dbReference type="InterPro" id="IPR002698">
    <property type="entry name" value="FTHF_cligase"/>
</dbReference>
<evidence type="ECO:0000256" key="2">
    <source>
        <dbReference type="ARBA" id="ARBA00022741"/>
    </source>
</evidence>
<comment type="cofactor">
    <cofactor evidence="5">
        <name>Mg(2+)</name>
        <dbReference type="ChEBI" id="CHEBI:18420"/>
    </cofactor>
</comment>
<proteinExistence type="inferred from homology"/>
<dbReference type="GO" id="GO:0030272">
    <property type="term" value="F:5-formyltetrahydrofolate cyclo-ligase activity"/>
    <property type="evidence" value="ECO:0007669"/>
    <property type="project" value="UniProtKB-EC"/>
</dbReference>
<keyword evidence="5" id="KW-0479">Metal-binding</keyword>
<dbReference type="Proteomes" id="UP000242310">
    <property type="component" value="Unassembled WGS sequence"/>
</dbReference>
<dbReference type="AlphaFoldDB" id="A0A2P8H7V3"/>
<dbReference type="InterPro" id="IPR037171">
    <property type="entry name" value="NagB/RpiA_transferase-like"/>
</dbReference>
<keyword evidence="5" id="KW-0460">Magnesium</keyword>
<evidence type="ECO:0000256" key="4">
    <source>
        <dbReference type="PIRSR" id="PIRSR006806-1"/>
    </source>
</evidence>
<accession>A0A2P8H7V3</accession>
<dbReference type="GO" id="GO:0046872">
    <property type="term" value="F:metal ion binding"/>
    <property type="evidence" value="ECO:0007669"/>
    <property type="project" value="UniProtKB-KW"/>
</dbReference>
<dbReference type="EC" id="6.3.3.2" evidence="5"/>
<comment type="similarity">
    <text evidence="1 5">Belongs to the 5-formyltetrahydrofolate cyclo-ligase family.</text>
</comment>
<dbReference type="SUPFAM" id="SSF100950">
    <property type="entry name" value="NagB/RpiA/CoA transferase-like"/>
    <property type="match status" value="1"/>
</dbReference>
<dbReference type="Pfam" id="PF01812">
    <property type="entry name" value="5-FTHF_cyc-lig"/>
    <property type="match status" value="1"/>
</dbReference>
<gene>
    <name evidence="6" type="ORF">B0H94_11620</name>
</gene>
<evidence type="ECO:0000313" key="6">
    <source>
        <dbReference type="EMBL" id="PSL42317.1"/>
    </source>
</evidence>
<evidence type="ECO:0000256" key="5">
    <source>
        <dbReference type="RuleBase" id="RU361279"/>
    </source>
</evidence>
<keyword evidence="2 4" id="KW-0547">Nucleotide-binding</keyword>
<dbReference type="EMBL" id="PYAV01000016">
    <property type="protein sequence ID" value="PSL42317.1"/>
    <property type="molecule type" value="Genomic_DNA"/>
</dbReference>
<feature type="binding site" evidence="4">
    <location>
        <begin position="134"/>
        <end position="142"/>
    </location>
    <ligand>
        <name>ATP</name>
        <dbReference type="ChEBI" id="CHEBI:30616"/>
    </ligand>
</feature>
<dbReference type="GO" id="GO:0005524">
    <property type="term" value="F:ATP binding"/>
    <property type="evidence" value="ECO:0007669"/>
    <property type="project" value="UniProtKB-KW"/>
</dbReference>
<organism evidence="6 7">
    <name type="scientific">Salsuginibacillus halophilus</name>
    <dbReference type="NCBI Taxonomy" id="517424"/>
    <lineage>
        <taxon>Bacteria</taxon>
        <taxon>Bacillati</taxon>
        <taxon>Bacillota</taxon>
        <taxon>Bacilli</taxon>
        <taxon>Bacillales</taxon>
        <taxon>Bacillaceae</taxon>
        <taxon>Salsuginibacillus</taxon>
    </lineage>
</organism>
<comment type="caution">
    <text evidence="6">The sequence shown here is derived from an EMBL/GenBank/DDBJ whole genome shotgun (WGS) entry which is preliminary data.</text>
</comment>
<evidence type="ECO:0000256" key="1">
    <source>
        <dbReference type="ARBA" id="ARBA00010638"/>
    </source>
</evidence>
<dbReference type="OrthoDB" id="9801938at2"/>
<feature type="binding site" evidence="4">
    <location>
        <begin position="4"/>
        <end position="8"/>
    </location>
    <ligand>
        <name>ATP</name>
        <dbReference type="ChEBI" id="CHEBI:30616"/>
    </ligand>
</feature>
<sequence>MATKEILRSDVKRQFLNLSRTEYQLRSKQVQAALLADPAWQRADMIGLTVSTPQEIDTYGLLEAAWASGKRTAVPKADAEHKSLAFYEIKDFDELSPAFAGILEPKASREKYVAAQRLELLVVPGFVFDAKGYRIGFGGGFYDRFLAEHKIPSCSIGLNFQYVDRLEPEVHDMPVDQVFIEGKEEL</sequence>
<protein>
    <recommendedName>
        <fullName evidence="5">5-formyltetrahydrofolate cyclo-ligase</fullName>
        <ecNumber evidence="5">6.3.3.2</ecNumber>
    </recommendedName>
</protein>
<dbReference type="RefSeq" id="WP_106589773.1">
    <property type="nucleotide sequence ID" value="NZ_PYAV01000016.1"/>
</dbReference>
<dbReference type="PANTHER" id="PTHR23407:SF1">
    <property type="entry name" value="5-FORMYLTETRAHYDROFOLATE CYCLO-LIGASE"/>
    <property type="match status" value="1"/>
</dbReference>
<feature type="binding site" evidence="4">
    <location>
        <position position="50"/>
    </location>
    <ligand>
        <name>substrate</name>
    </ligand>
</feature>
<keyword evidence="7" id="KW-1185">Reference proteome</keyword>
<dbReference type="InterPro" id="IPR024185">
    <property type="entry name" value="FTHF_cligase-like_sf"/>
</dbReference>
<feature type="binding site" evidence="4">
    <location>
        <position position="55"/>
    </location>
    <ligand>
        <name>substrate</name>
    </ligand>
</feature>
<dbReference type="GO" id="GO:0035999">
    <property type="term" value="P:tetrahydrofolate interconversion"/>
    <property type="evidence" value="ECO:0007669"/>
    <property type="project" value="TreeGrafter"/>
</dbReference>
<name>A0A2P8H7V3_9BACI</name>